<sequence length="473" mass="54226">MRTRQAAAKHAKTQDQDALQPENSDNLSSCSNFTSISNTSPVYTRRRNKAWYRRDAKKRAQGTDRDTISLDSFPSGSVATCPPASSQNCLLDGSTDTVIPIFPLFNQPVPAALGTSPRRGAPTFDIWLRWNIQLKAGLVKLGSKREDRWYSWQEILFRFQEVQAVIYSLMEREKENGDLKSIWKWLTDIARDLGNDAIKYHQQQRFSEANTIQVTDDRIWLLVGKPATFQKRMNGGWQDHLTGVLSWNGRSPSLLADDGETYWPKTSIYELANGDARIIEGISMTEDGLTQFYTEDNIMQRIPKPPVFSTILSSHRSHTPRNLLLVDGKLAIAVGLQAYPGDFFWKWHHLLIFDVWRQNRNYNIELGKWLDTVRQAKMLGKMAYPDGNKIFYTQGQDLWKKFNKELLLLNQENVILRSENEDFRGKLVLEGQFQPYLLPNNGRAQVSLRCPVMAKSNSKWDVVLEANESVMGM</sequence>
<feature type="compositionally biased region" description="Basic residues" evidence="1">
    <location>
        <begin position="1"/>
        <end position="11"/>
    </location>
</feature>
<proteinExistence type="predicted"/>
<accession>A0A9N9M419</accession>
<dbReference type="Proteomes" id="UP000701801">
    <property type="component" value="Unassembled WGS sequence"/>
</dbReference>
<reference evidence="2" key="1">
    <citation type="submission" date="2021-07" db="EMBL/GenBank/DDBJ databases">
        <authorList>
            <person name="Durling M."/>
        </authorList>
    </citation>
    <scope>NUCLEOTIDE SEQUENCE</scope>
</reference>
<dbReference type="EMBL" id="CAJVRM010000684">
    <property type="protein sequence ID" value="CAG8982686.1"/>
    <property type="molecule type" value="Genomic_DNA"/>
</dbReference>
<comment type="caution">
    <text evidence="2">The sequence shown here is derived from an EMBL/GenBank/DDBJ whole genome shotgun (WGS) entry which is preliminary data.</text>
</comment>
<organism evidence="2 3">
    <name type="scientific">Hymenoscyphus albidus</name>
    <dbReference type="NCBI Taxonomy" id="595503"/>
    <lineage>
        <taxon>Eukaryota</taxon>
        <taxon>Fungi</taxon>
        <taxon>Dikarya</taxon>
        <taxon>Ascomycota</taxon>
        <taxon>Pezizomycotina</taxon>
        <taxon>Leotiomycetes</taxon>
        <taxon>Helotiales</taxon>
        <taxon>Helotiaceae</taxon>
        <taxon>Hymenoscyphus</taxon>
    </lineage>
</organism>
<evidence type="ECO:0000313" key="3">
    <source>
        <dbReference type="Proteomes" id="UP000701801"/>
    </source>
</evidence>
<dbReference type="AlphaFoldDB" id="A0A9N9M419"/>
<name>A0A9N9M419_9HELO</name>
<keyword evidence="3" id="KW-1185">Reference proteome</keyword>
<gene>
    <name evidence="2" type="ORF">HYALB_00000966</name>
</gene>
<evidence type="ECO:0000256" key="1">
    <source>
        <dbReference type="SAM" id="MobiDB-lite"/>
    </source>
</evidence>
<feature type="region of interest" description="Disordered" evidence="1">
    <location>
        <begin position="1"/>
        <end position="36"/>
    </location>
</feature>
<feature type="compositionally biased region" description="Polar residues" evidence="1">
    <location>
        <begin position="21"/>
        <end position="36"/>
    </location>
</feature>
<protein>
    <submittedName>
        <fullName evidence="2">Uncharacterized protein</fullName>
    </submittedName>
</protein>
<evidence type="ECO:0000313" key="2">
    <source>
        <dbReference type="EMBL" id="CAG8982686.1"/>
    </source>
</evidence>